<name>A0A133V7K6_9EURY</name>
<dbReference type="Proteomes" id="UP000070565">
    <property type="component" value="Unassembled WGS sequence"/>
</dbReference>
<dbReference type="AlphaFoldDB" id="A0A133V7K6"/>
<keyword evidence="1" id="KW-0472">Membrane</keyword>
<dbReference type="EMBL" id="LHXZ01000062">
    <property type="protein sequence ID" value="KXB02413.1"/>
    <property type="molecule type" value="Genomic_DNA"/>
</dbReference>
<evidence type="ECO:0000256" key="1">
    <source>
        <dbReference type="SAM" id="Phobius"/>
    </source>
</evidence>
<protein>
    <submittedName>
        <fullName evidence="2">Uncharacterized protein</fullName>
    </submittedName>
</protein>
<keyword evidence="3" id="KW-1185">Reference proteome</keyword>
<accession>A0A133V7K6</accession>
<keyword evidence="1" id="KW-1133">Transmembrane helix</keyword>
<gene>
    <name evidence="2" type="ORF">AKJ45_03530</name>
</gene>
<reference evidence="2 3" key="1">
    <citation type="journal article" date="2016" name="Sci. Rep.">
        <title>Metabolic traits of an uncultured archaeal lineage -MSBL1- from brine pools of the Red Sea.</title>
        <authorList>
            <person name="Mwirichia R."/>
            <person name="Alam I."/>
            <person name="Rashid M."/>
            <person name="Vinu M."/>
            <person name="Ba-Alawi W."/>
            <person name="Anthony Kamau A."/>
            <person name="Kamanda Ngugi D."/>
            <person name="Goker M."/>
            <person name="Klenk H.P."/>
            <person name="Bajic V."/>
            <person name="Stingl U."/>
        </authorList>
    </citation>
    <scope>NUCLEOTIDE SEQUENCE [LARGE SCALE GENOMIC DNA]</scope>
    <source>
        <strain evidence="2">SCGC-AAA261F19</strain>
    </source>
</reference>
<organism evidence="2 3">
    <name type="scientific">candidate division MSBL1 archaeon SCGC-AAA261F19</name>
    <dbReference type="NCBI Taxonomy" id="1698275"/>
    <lineage>
        <taxon>Archaea</taxon>
        <taxon>Methanobacteriati</taxon>
        <taxon>Methanobacteriota</taxon>
        <taxon>candidate division MSBL1</taxon>
    </lineage>
</organism>
<comment type="caution">
    <text evidence="2">The sequence shown here is derived from an EMBL/GenBank/DDBJ whole genome shotgun (WGS) entry which is preliminary data.</text>
</comment>
<evidence type="ECO:0000313" key="3">
    <source>
        <dbReference type="Proteomes" id="UP000070565"/>
    </source>
</evidence>
<sequence>MEIYYLFYVFLTLFSDVSGVFTVALMFQAREGKEKAKSGSHPPSQIRRKFYNSVKCVREDWKYEATRKNTRFCRESGLG</sequence>
<evidence type="ECO:0000313" key="2">
    <source>
        <dbReference type="EMBL" id="KXB02413.1"/>
    </source>
</evidence>
<feature type="transmembrane region" description="Helical" evidence="1">
    <location>
        <begin position="6"/>
        <end position="27"/>
    </location>
</feature>
<proteinExistence type="predicted"/>
<keyword evidence="1" id="KW-0812">Transmembrane</keyword>